<name>A0A941BDR1_9BURK</name>
<dbReference type="AlphaFoldDB" id="A0A941BDR1"/>
<feature type="domain" description="Glycosyl transferase family 1" evidence="3">
    <location>
        <begin position="239"/>
        <end position="380"/>
    </location>
</feature>
<dbReference type="Gene3D" id="3.40.50.2000">
    <property type="entry name" value="Glycogen Phosphorylase B"/>
    <property type="match status" value="2"/>
</dbReference>
<gene>
    <name evidence="4" type="ORF">KAK03_01670</name>
</gene>
<protein>
    <submittedName>
        <fullName evidence="4">Glycosyltransferase family 4 protein</fullName>
    </submittedName>
</protein>
<organism evidence="4 5">
    <name type="scientific">Ideonella alba</name>
    <dbReference type="NCBI Taxonomy" id="2824118"/>
    <lineage>
        <taxon>Bacteria</taxon>
        <taxon>Pseudomonadati</taxon>
        <taxon>Pseudomonadota</taxon>
        <taxon>Betaproteobacteria</taxon>
        <taxon>Burkholderiales</taxon>
        <taxon>Sphaerotilaceae</taxon>
        <taxon>Ideonella</taxon>
    </lineage>
</organism>
<dbReference type="GO" id="GO:0016757">
    <property type="term" value="F:glycosyltransferase activity"/>
    <property type="evidence" value="ECO:0007669"/>
    <property type="project" value="UniProtKB-KW"/>
</dbReference>
<comment type="caution">
    <text evidence="4">The sequence shown here is derived from an EMBL/GenBank/DDBJ whole genome shotgun (WGS) entry which is preliminary data.</text>
</comment>
<keyword evidence="1" id="KW-0328">Glycosyltransferase</keyword>
<dbReference type="EMBL" id="JAGQDD010000001">
    <property type="protein sequence ID" value="MBQ0929177.1"/>
    <property type="molecule type" value="Genomic_DNA"/>
</dbReference>
<dbReference type="RefSeq" id="WP_210851434.1">
    <property type="nucleotide sequence ID" value="NZ_JAGQDD010000001.1"/>
</dbReference>
<evidence type="ECO:0000313" key="4">
    <source>
        <dbReference type="EMBL" id="MBQ0929177.1"/>
    </source>
</evidence>
<keyword evidence="2" id="KW-0808">Transferase</keyword>
<dbReference type="InterPro" id="IPR001296">
    <property type="entry name" value="Glyco_trans_1"/>
</dbReference>
<dbReference type="SUPFAM" id="SSF53756">
    <property type="entry name" value="UDP-Glycosyltransferase/glycogen phosphorylase"/>
    <property type="match status" value="1"/>
</dbReference>
<dbReference type="Proteomes" id="UP000676246">
    <property type="component" value="Unassembled WGS sequence"/>
</dbReference>
<proteinExistence type="predicted"/>
<dbReference type="PANTHER" id="PTHR12526">
    <property type="entry name" value="GLYCOSYLTRANSFERASE"/>
    <property type="match status" value="1"/>
</dbReference>
<reference evidence="4 5" key="1">
    <citation type="submission" date="2021-04" db="EMBL/GenBank/DDBJ databases">
        <title>The genome sequence of Ideonella sp. 3Y2.</title>
        <authorList>
            <person name="Liu Y."/>
        </authorList>
    </citation>
    <scope>NUCLEOTIDE SEQUENCE [LARGE SCALE GENOMIC DNA]</scope>
    <source>
        <strain evidence="4 5">3Y2</strain>
    </source>
</reference>
<dbReference type="CDD" id="cd03801">
    <property type="entry name" value="GT4_PimA-like"/>
    <property type="match status" value="1"/>
</dbReference>
<accession>A0A941BDR1</accession>
<dbReference type="Pfam" id="PF00534">
    <property type="entry name" value="Glycos_transf_1"/>
    <property type="match status" value="1"/>
</dbReference>
<evidence type="ECO:0000256" key="2">
    <source>
        <dbReference type="ARBA" id="ARBA00022679"/>
    </source>
</evidence>
<keyword evidence="5" id="KW-1185">Reference proteome</keyword>
<evidence type="ECO:0000313" key="5">
    <source>
        <dbReference type="Proteomes" id="UP000676246"/>
    </source>
</evidence>
<evidence type="ECO:0000259" key="3">
    <source>
        <dbReference type="Pfam" id="PF00534"/>
    </source>
</evidence>
<sequence>MASNASDTERELRILVNAYTCNPYHGSEHSVGWGFIQELARRHRVCVIAEKENCQRDIERFLANCPELAQRAEFHFIEKQRRRLLRKLWPPSYYRYYRKWHLEALNLARHLHAKEPFDLVHQLTMVGYREPGYLWKLGVPFVWGPIGGMGSFPWRFLPSLGLYGALYYSAYNLVNAWQERFAPRPKLAAAAAGPSLISATPEDQTGTMTHWHRPSHLLAEVGLPAHTKDTPTYRNSDEPLRVVWSGLHIPRKALPLGLKALSILPPNIDWTLDILGKGRETRALQRLAENLGIGSRCRFHGWIERRVAIDVMHRAHVMLITSLRDLTSTVTVEALAAGLPVICLDHCGFSSAIDETCGIKVPVTTPNAVIDGFRDALIQMADETRRRDLADGALRRSRLFDWRLKVDRLEEIYRMRLSVDPL</sequence>
<evidence type="ECO:0000256" key="1">
    <source>
        <dbReference type="ARBA" id="ARBA00022676"/>
    </source>
</evidence>
<dbReference type="PANTHER" id="PTHR12526:SF510">
    <property type="entry name" value="D-INOSITOL 3-PHOSPHATE GLYCOSYLTRANSFERASE"/>
    <property type="match status" value="1"/>
</dbReference>